<evidence type="ECO:0000313" key="1">
    <source>
        <dbReference type="EMBL" id="KKN59056.1"/>
    </source>
</evidence>
<sequence>MNPRLTDIQKISRRRCQTKGCPNKAIGIFKKKFLCKECYLRANPTSKDRKFKYVNYIPYWR</sequence>
<organism evidence="1">
    <name type="scientific">marine sediment metagenome</name>
    <dbReference type="NCBI Taxonomy" id="412755"/>
    <lineage>
        <taxon>unclassified sequences</taxon>
        <taxon>metagenomes</taxon>
        <taxon>ecological metagenomes</taxon>
    </lineage>
</organism>
<comment type="caution">
    <text evidence="1">The sequence shown here is derived from an EMBL/GenBank/DDBJ whole genome shotgun (WGS) entry which is preliminary data.</text>
</comment>
<accession>A0A0F9UCT1</accession>
<dbReference type="AlphaFoldDB" id="A0A0F9UCT1"/>
<name>A0A0F9UCT1_9ZZZZ</name>
<dbReference type="EMBL" id="LAZR01000741">
    <property type="protein sequence ID" value="KKN59056.1"/>
    <property type="molecule type" value="Genomic_DNA"/>
</dbReference>
<gene>
    <name evidence="1" type="ORF">LCGC14_0546110</name>
</gene>
<proteinExistence type="predicted"/>
<reference evidence="1" key="1">
    <citation type="journal article" date="2015" name="Nature">
        <title>Complex archaea that bridge the gap between prokaryotes and eukaryotes.</title>
        <authorList>
            <person name="Spang A."/>
            <person name="Saw J.H."/>
            <person name="Jorgensen S.L."/>
            <person name="Zaremba-Niedzwiedzka K."/>
            <person name="Martijn J."/>
            <person name="Lind A.E."/>
            <person name="van Eijk R."/>
            <person name="Schleper C."/>
            <person name="Guy L."/>
            <person name="Ettema T.J."/>
        </authorList>
    </citation>
    <scope>NUCLEOTIDE SEQUENCE</scope>
</reference>
<protein>
    <submittedName>
        <fullName evidence="1">Uncharacterized protein</fullName>
    </submittedName>
</protein>